<name>A0A1I3MSQ1_9EURY</name>
<sequence>MYLGIDTHTRYSQVAVVDDDGNLQDEIRLPNDRLDELAEQYAGGEAAIEASGHYRPLYEMLDEHLDVTLVNPSKNRVIADATVKTDRIDAKRLAHMLRADMLAESYVPSDEIRTLRDLVRTRKALVEERTAEKNRVRAVLKRTDNAYDSELFGPTGREFLAELSLSDADRTIVEAHLSVIDEYDAQIEKLEAKIEQKTLESPAAQRLLAIPGVGQSTAALIVAEIGEIDRFDRQEELVSYAGLDPMVHQSGDMEVHGSISKEGSAPLRWALVQCAHVSVRYDDYLGNFYTRLKQRKNKQIAIVATARKMLVSIFYMLKRQEPYDPPEVSA</sequence>
<dbReference type="PANTHER" id="PTHR33055:SF13">
    <property type="entry name" value="TRANSPOSASE"/>
    <property type="match status" value="1"/>
</dbReference>
<dbReference type="OMA" id="ILHRIWI"/>
<dbReference type="OrthoDB" id="191749at2157"/>
<accession>A0A1I3MSQ1</accession>
<reference evidence="4 5" key="1">
    <citation type="submission" date="2016-10" db="EMBL/GenBank/DDBJ databases">
        <authorList>
            <person name="de Groot N.N."/>
        </authorList>
    </citation>
    <scope>NUCLEOTIDE SEQUENCE [LARGE SCALE GENOMIC DNA]</scope>
    <source>
        <strain evidence="4 5">SP2</strain>
    </source>
</reference>
<dbReference type="RefSeq" id="WP_005579618.1">
    <property type="nucleotide sequence ID" value="NZ_FORO01000011.1"/>
</dbReference>
<dbReference type="PANTHER" id="PTHR33055">
    <property type="entry name" value="TRANSPOSASE FOR INSERTION SEQUENCE ELEMENT IS1111A"/>
    <property type="match status" value="1"/>
</dbReference>
<feature type="coiled-coil region" evidence="1">
    <location>
        <begin position="173"/>
        <end position="207"/>
    </location>
</feature>
<gene>
    <name evidence="4" type="ORF">SAMN05443661_1112</name>
</gene>
<evidence type="ECO:0000313" key="5">
    <source>
        <dbReference type="Proteomes" id="UP000182829"/>
    </source>
</evidence>
<dbReference type="GO" id="GO:0004803">
    <property type="term" value="F:transposase activity"/>
    <property type="evidence" value="ECO:0007669"/>
    <property type="project" value="InterPro"/>
</dbReference>
<keyword evidence="1" id="KW-0175">Coiled coil</keyword>
<dbReference type="NCBIfam" id="NF033542">
    <property type="entry name" value="transpos_IS110"/>
    <property type="match status" value="1"/>
</dbReference>
<dbReference type="Pfam" id="PF01548">
    <property type="entry name" value="DEDD_Tnp_IS110"/>
    <property type="match status" value="1"/>
</dbReference>
<evidence type="ECO:0000313" key="4">
    <source>
        <dbReference type="EMBL" id="SFI99997.1"/>
    </source>
</evidence>
<dbReference type="AlphaFoldDB" id="A0A1I3MSQ1"/>
<feature type="domain" description="Transposase IS110-like N-terminal" evidence="2">
    <location>
        <begin position="3"/>
        <end position="142"/>
    </location>
</feature>
<dbReference type="GeneID" id="14208340"/>
<evidence type="ECO:0000259" key="3">
    <source>
        <dbReference type="Pfam" id="PF02371"/>
    </source>
</evidence>
<protein>
    <submittedName>
        <fullName evidence="4">Transposase</fullName>
    </submittedName>
</protein>
<dbReference type="InterPro" id="IPR002525">
    <property type="entry name" value="Transp_IS110-like_N"/>
</dbReference>
<dbReference type="GO" id="GO:0006313">
    <property type="term" value="P:DNA transposition"/>
    <property type="evidence" value="ECO:0007669"/>
    <property type="project" value="InterPro"/>
</dbReference>
<dbReference type="Proteomes" id="UP000182829">
    <property type="component" value="Unassembled WGS sequence"/>
</dbReference>
<feature type="domain" description="Transposase IS116/IS110/IS902 C-terminal" evidence="3">
    <location>
        <begin position="204"/>
        <end position="289"/>
    </location>
</feature>
<dbReference type="GO" id="GO:0003677">
    <property type="term" value="F:DNA binding"/>
    <property type="evidence" value="ECO:0007669"/>
    <property type="project" value="InterPro"/>
</dbReference>
<dbReference type="EMBL" id="FORO01000011">
    <property type="protein sequence ID" value="SFI99997.1"/>
    <property type="molecule type" value="Genomic_DNA"/>
</dbReference>
<dbReference type="InterPro" id="IPR047650">
    <property type="entry name" value="Transpos_IS110"/>
</dbReference>
<organism evidence="4 5">
    <name type="scientific">Natronobacterium gregoryi</name>
    <dbReference type="NCBI Taxonomy" id="44930"/>
    <lineage>
        <taxon>Archaea</taxon>
        <taxon>Methanobacteriati</taxon>
        <taxon>Methanobacteriota</taxon>
        <taxon>Stenosarchaea group</taxon>
        <taxon>Halobacteria</taxon>
        <taxon>Halobacteriales</taxon>
        <taxon>Natrialbaceae</taxon>
        <taxon>Natronobacterium</taxon>
    </lineage>
</organism>
<proteinExistence type="predicted"/>
<evidence type="ECO:0000256" key="1">
    <source>
        <dbReference type="SAM" id="Coils"/>
    </source>
</evidence>
<evidence type="ECO:0000259" key="2">
    <source>
        <dbReference type="Pfam" id="PF01548"/>
    </source>
</evidence>
<dbReference type="InterPro" id="IPR003346">
    <property type="entry name" value="Transposase_20"/>
</dbReference>
<dbReference type="Pfam" id="PF02371">
    <property type="entry name" value="Transposase_20"/>
    <property type="match status" value="1"/>
</dbReference>